<reference evidence="1 2" key="1">
    <citation type="journal article" date="2011" name="J. Bacteriol.">
        <title>Genome sequence of Chthoniobacter flavus Ellin428, an aerobic heterotrophic soil bacterium.</title>
        <authorList>
            <person name="Kant R."/>
            <person name="van Passel M.W."/>
            <person name="Palva A."/>
            <person name="Lucas S."/>
            <person name="Lapidus A."/>
            <person name="Glavina Del Rio T."/>
            <person name="Dalin E."/>
            <person name="Tice H."/>
            <person name="Bruce D."/>
            <person name="Goodwin L."/>
            <person name="Pitluck S."/>
            <person name="Larimer F.W."/>
            <person name="Land M.L."/>
            <person name="Hauser L."/>
            <person name="Sangwan P."/>
            <person name="de Vos W.M."/>
            <person name="Janssen P.H."/>
            <person name="Smidt H."/>
        </authorList>
    </citation>
    <scope>NUCLEOTIDE SEQUENCE [LARGE SCALE GENOMIC DNA]</scope>
    <source>
        <strain evidence="1 2">Ellin428</strain>
    </source>
</reference>
<dbReference type="AlphaFoldDB" id="B4D3A9"/>
<protein>
    <submittedName>
        <fullName evidence="1">Uncharacterized protein</fullName>
    </submittedName>
</protein>
<organism evidence="1 2">
    <name type="scientific">Chthoniobacter flavus Ellin428</name>
    <dbReference type="NCBI Taxonomy" id="497964"/>
    <lineage>
        <taxon>Bacteria</taxon>
        <taxon>Pseudomonadati</taxon>
        <taxon>Verrucomicrobiota</taxon>
        <taxon>Spartobacteria</taxon>
        <taxon>Chthoniobacterales</taxon>
        <taxon>Chthoniobacteraceae</taxon>
        <taxon>Chthoniobacter</taxon>
    </lineage>
</organism>
<gene>
    <name evidence="1" type="ORF">CfE428DRAFT_3397</name>
</gene>
<comment type="caution">
    <text evidence="1">The sequence shown here is derived from an EMBL/GenBank/DDBJ whole genome shotgun (WGS) entry which is preliminary data.</text>
</comment>
<sequence length="119" mass="13998">MSYYVTSFISIIHFISDDLIQCDATTRIVELFGDEFDDLDFELALCCFEATHKVAFADRLWETDAEDYEEMTIEEFLEAFVDPREQRDPLFVTKRFLMFQESLTKALTEEAEGDQSEDY</sequence>
<name>B4D3A9_9BACT</name>
<dbReference type="RefSeq" id="WP_006980722.1">
    <property type="nucleotide sequence ID" value="NZ_ABVL01000009.1"/>
</dbReference>
<dbReference type="Proteomes" id="UP000005824">
    <property type="component" value="Unassembled WGS sequence"/>
</dbReference>
<dbReference type="InParanoid" id="B4D3A9"/>
<proteinExistence type="predicted"/>
<keyword evidence="2" id="KW-1185">Reference proteome</keyword>
<evidence type="ECO:0000313" key="1">
    <source>
        <dbReference type="EMBL" id="EDY19220.1"/>
    </source>
</evidence>
<evidence type="ECO:0000313" key="2">
    <source>
        <dbReference type="Proteomes" id="UP000005824"/>
    </source>
</evidence>
<dbReference type="STRING" id="497964.CfE428DRAFT_3397"/>
<dbReference type="EMBL" id="ABVL01000009">
    <property type="protein sequence ID" value="EDY19220.1"/>
    <property type="molecule type" value="Genomic_DNA"/>
</dbReference>
<accession>B4D3A9</accession>